<name>K4C4B7_SOLLC</name>
<evidence type="ECO:0000313" key="2">
    <source>
        <dbReference type="Proteomes" id="UP000004994"/>
    </source>
</evidence>
<dbReference type="Gramene" id="Solyc06g017890.1.1">
    <property type="protein sequence ID" value="Solyc06g017890.1.1"/>
    <property type="gene ID" value="Solyc06g017890.1"/>
</dbReference>
<sequence length="33" mass="3830">MGKDGAALVYEIKESWTKMLTIKHPDDLFVDYD</sequence>
<reference evidence="1" key="2">
    <citation type="submission" date="2015-06" db="UniProtKB">
        <authorList>
            <consortium name="EnsemblPlants"/>
        </authorList>
    </citation>
    <scope>IDENTIFICATION</scope>
    <source>
        <strain evidence="1">cv. Heinz 1706</strain>
    </source>
</reference>
<dbReference type="InParanoid" id="K4C4B7"/>
<dbReference type="EnsemblPlants" id="Solyc06g017890.1.1">
    <property type="protein sequence ID" value="Solyc06g017890.1.1"/>
    <property type="gene ID" value="Solyc06g017890.1"/>
</dbReference>
<keyword evidence="2" id="KW-1185">Reference proteome</keyword>
<dbReference type="HOGENOM" id="CLU_3385707_0_0_1"/>
<proteinExistence type="predicted"/>
<dbReference type="PaxDb" id="4081-Solyc06g017890.1.1"/>
<reference evidence="1" key="1">
    <citation type="journal article" date="2012" name="Nature">
        <title>The tomato genome sequence provides insights into fleshy fruit evolution.</title>
        <authorList>
            <consortium name="Tomato Genome Consortium"/>
        </authorList>
    </citation>
    <scope>NUCLEOTIDE SEQUENCE [LARGE SCALE GENOMIC DNA]</scope>
    <source>
        <strain evidence="1">cv. Heinz 1706</strain>
    </source>
</reference>
<dbReference type="AlphaFoldDB" id="K4C4B7"/>
<accession>K4C4B7</accession>
<dbReference type="Proteomes" id="UP000004994">
    <property type="component" value="Chromosome 6"/>
</dbReference>
<protein>
    <submittedName>
        <fullName evidence="1">Uncharacterized protein</fullName>
    </submittedName>
</protein>
<evidence type="ECO:0000313" key="1">
    <source>
        <dbReference type="EnsemblPlants" id="Solyc06g017890.1.1"/>
    </source>
</evidence>
<organism evidence="1">
    <name type="scientific">Solanum lycopersicum</name>
    <name type="common">Tomato</name>
    <name type="synonym">Lycopersicon esculentum</name>
    <dbReference type="NCBI Taxonomy" id="4081"/>
    <lineage>
        <taxon>Eukaryota</taxon>
        <taxon>Viridiplantae</taxon>
        <taxon>Streptophyta</taxon>
        <taxon>Embryophyta</taxon>
        <taxon>Tracheophyta</taxon>
        <taxon>Spermatophyta</taxon>
        <taxon>Magnoliopsida</taxon>
        <taxon>eudicotyledons</taxon>
        <taxon>Gunneridae</taxon>
        <taxon>Pentapetalae</taxon>
        <taxon>asterids</taxon>
        <taxon>lamiids</taxon>
        <taxon>Solanales</taxon>
        <taxon>Solanaceae</taxon>
        <taxon>Solanoideae</taxon>
        <taxon>Solaneae</taxon>
        <taxon>Solanum</taxon>
        <taxon>Solanum subgen. Lycopersicon</taxon>
    </lineage>
</organism>